<dbReference type="KEGG" id="fcy:FRACYDRAFT_154078"/>
<dbReference type="GO" id="GO:0008168">
    <property type="term" value="F:methyltransferase activity"/>
    <property type="evidence" value="ECO:0007669"/>
    <property type="project" value="UniProtKB-KW"/>
</dbReference>
<dbReference type="Pfam" id="PF01564">
    <property type="entry name" value="Spermine_synth"/>
    <property type="match status" value="1"/>
</dbReference>
<accession>A0A1E7FTA9</accession>
<evidence type="ECO:0000313" key="5">
    <source>
        <dbReference type="EMBL" id="OEU21335.1"/>
    </source>
</evidence>
<name>A0A1E7FTA9_9STRA</name>
<proteinExistence type="inferred from homology"/>
<protein>
    <submittedName>
        <fullName evidence="5">S-adenosyl-L-methionine-dependent methyltransferase</fullName>
    </submittedName>
</protein>
<dbReference type="Gene3D" id="3.40.50.150">
    <property type="entry name" value="Vaccinia Virus protein VP39"/>
    <property type="match status" value="1"/>
</dbReference>
<sequence length="128" mass="14587">RILFVNGVLQSRRSSEIPYHEALVHPAMLAHESPSRILLLNCGGGAALREVLKHKGVESVIMVEEEKQVIDISKEFFPEYHDCSNIQGGIHHCLDDDRVELIYSDIYDWSDSQYEEKTGLSFDVIIMD</sequence>
<evidence type="ECO:0000256" key="3">
    <source>
        <dbReference type="PROSITE-ProRule" id="PRU00354"/>
    </source>
</evidence>
<dbReference type="InParanoid" id="A0A1E7FTA9"/>
<keyword evidence="3" id="KW-0620">Polyamine biosynthesis</keyword>
<organism evidence="5 6">
    <name type="scientific">Fragilariopsis cylindrus CCMP1102</name>
    <dbReference type="NCBI Taxonomy" id="635003"/>
    <lineage>
        <taxon>Eukaryota</taxon>
        <taxon>Sar</taxon>
        <taxon>Stramenopiles</taxon>
        <taxon>Ochrophyta</taxon>
        <taxon>Bacillariophyta</taxon>
        <taxon>Bacillariophyceae</taxon>
        <taxon>Bacillariophycidae</taxon>
        <taxon>Bacillariales</taxon>
        <taxon>Bacillariaceae</taxon>
        <taxon>Fragilariopsis</taxon>
    </lineage>
</organism>
<dbReference type="EMBL" id="KV784354">
    <property type="protein sequence ID" value="OEU21335.1"/>
    <property type="molecule type" value="Genomic_DNA"/>
</dbReference>
<dbReference type="OrthoDB" id="38125at2759"/>
<dbReference type="InterPro" id="IPR001045">
    <property type="entry name" value="Spermi_synthase"/>
</dbReference>
<evidence type="ECO:0000259" key="4">
    <source>
        <dbReference type="PROSITE" id="PS51006"/>
    </source>
</evidence>
<dbReference type="Proteomes" id="UP000095751">
    <property type="component" value="Unassembled WGS sequence"/>
</dbReference>
<dbReference type="SUPFAM" id="SSF53335">
    <property type="entry name" value="S-adenosyl-L-methionine-dependent methyltransferases"/>
    <property type="match status" value="1"/>
</dbReference>
<gene>
    <name evidence="5" type="ORF">FRACYDRAFT_154078</name>
</gene>
<feature type="domain" description="PABS" evidence="4">
    <location>
        <begin position="1"/>
        <end position="128"/>
    </location>
</feature>
<dbReference type="InterPro" id="IPR030374">
    <property type="entry name" value="PABS"/>
</dbReference>
<comment type="similarity">
    <text evidence="1">Belongs to the spermidine/spermine synthase family.</text>
</comment>
<evidence type="ECO:0000256" key="2">
    <source>
        <dbReference type="ARBA" id="ARBA00022679"/>
    </source>
</evidence>
<dbReference type="GO" id="GO:0032259">
    <property type="term" value="P:methylation"/>
    <property type="evidence" value="ECO:0007669"/>
    <property type="project" value="UniProtKB-KW"/>
</dbReference>
<feature type="active site" description="Proton acceptor" evidence="3">
    <location>
        <position position="128"/>
    </location>
</feature>
<evidence type="ECO:0000313" key="6">
    <source>
        <dbReference type="Proteomes" id="UP000095751"/>
    </source>
</evidence>
<dbReference type="AlphaFoldDB" id="A0A1E7FTA9"/>
<feature type="non-terminal residue" evidence="5">
    <location>
        <position position="1"/>
    </location>
</feature>
<feature type="non-terminal residue" evidence="5">
    <location>
        <position position="128"/>
    </location>
</feature>
<dbReference type="GO" id="GO:0006596">
    <property type="term" value="P:polyamine biosynthetic process"/>
    <property type="evidence" value="ECO:0007669"/>
    <property type="project" value="UniProtKB-UniRule"/>
</dbReference>
<keyword evidence="5" id="KW-0489">Methyltransferase</keyword>
<reference evidence="5 6" key="1">
    <citation type="submission" date="2016-09" db="EMBL/GenBank/DDBJ databases">
        <title>Extensive genetic diversity and differential bi-allelic expression allows diatom success in the polar Southern Ocean.</title>
        <authorList>
            <consortium name="DOE Joint Genome Institute"/>
            <person name="Mock T."/>
            <person name="Otillar R.P."/>
            <person name="Strauss J."/>
            <person name="Dupont C."/>
            <person name="Frickenhaus S."/>
            <person name="Maumus F."/>
            <person name="Mcmullan M."/>
            <person name="Sanges R."/>
            <person name="Schmutz J."/>
            <person name="Toseland A."/>
            <person name="Valas R."/>
            <person name="Veluchamy A."/>
            <person name="Ward B.J."/>
            <person name="Allen A."/>
            <person name="Barry K."/>
            <person name="Falciatore A."/>
            <person name="Ferrante M."/>
            <person name="Fortunato A.E."/>
            <person name="Gloeckner G."/>
            <person name="Gruber A."/>
            <person name="Hipkin R."/>
            <person name="Janech M."/>
            <person name="Kroth P."/>
            <person name="Leese F."/>
            <person name="Lindquist E."/>
            <person name="Lyon B.R."/>
            <person name="Martin J."/>
            <person name="Mayer C."/>
            <person name="Parker M."/>
            <person name="Quesneville H."/>
            <person name="Raymond J."/>
            <person name="Uhlig C."/>
            <person name="Valentin K.U."/>
            <person name="Worden A.Z."/>
            <person name="Armbrust E.V."/>
            <person name="Bowler C."/>
            <person name="Green B."/>
            <person name="Moulton V."/>
            <person name="Van Oosterhout C."/>
            <person name="Grigoriev I."/>
        </authorList>
    </citation>
    <scope>NUCLEOTIDE SEQUENCE [LARGE SCALE GENOMIC DNA]</scope>
    <source>
        <strain evidence="5 6">CCMP1102</strain>
    </source>
</reference>
<dbReference type="PROSITE" id="PS51006">
    <property type="entry name" value="PABS_2"/>
    <property type="match status" value="1"/>
</dbReference>
<dbReference type="InterPro" id="IPR029063">
    <property type="entry name" value="SAM-dependent_MTases_sf"/>
</dbReference>
<keyword evidence="2 3" id="KW-0808">Transferase</keyword>
<evidence type="ECO:0000256" key="1">
    <source>
        <dbReference type="ARBA" id="ARBA00007867"/>
    </source>
</evidence>
<keyword evidence="6" id="KW-1185">Reference proteome</keyword>
<dbReference type="PANTHER" id="PTHR11558">
    <property type="entry name" value="SPERMIDINE/SPERMINE SYNTHASE"/>
    <property type="match status" value="1"/>
</dbReference>
<dbReference type="PANTHER" id="PTHR11558:SF11">
    <property type="entry name" value="SPERMIDINE SYNTHASE"/>
    <property type="match status" value="1"/>
</dbReference>